<feature type="region of interest" description="Disordered" evidence="1">
    <location>
        <begin position="26"/>
        <end position="90"/>
    </location>
</feature>
<evidence type="ECO:0000256" key="1">
    <source>
        <dbReference type="SAM" id="MobiDB-lite"/>
    </source>
</evidence>
<feature type="compositionally biased region" description="Low complexity" evidence="1">
    <location>
        <begin position="28"/>
        <end position="58"/>
    </location>
</feature>
<gene>
    <name evidence="2" type="ORF">B0I71DRAFT_134872</name>
</gene>
<dbReference type="EMBL" id="KZ859050">
    <property type="protein sequence ID" value="RDW24093.1"/>
    <property type="molecule type" value="Genomic_DNA"/>
</dbReference>
<dbReference type="OrthoDB" id="4090463at2759"/>
<accession>A0A371C170</accession>
<sequence>MVESSQTQYKGAGYNDLDLNMFSKPIYSRSNTSNTSLGGSSASVSANTSVTNLSSSASLPPPPPIGVPRSRKASGETKRVSAEPEEHAIETNVSEADLVAQMEKVLKKDNGLPEREFDHYCVKLRKLLPGLDQECRDIASHALVLADEGKGSTAKELLVQFMLRQSGSSSWAMPLRKVVENTK</sequence>
<dbReference type="VEuPathDB" id="FungiDB:YALI0_E31735g"/>
<proteinExistence type="predicted"/>
<organism evidence="2 3">
    <name type="scientific">Yarrowia lipolytica</name>
    <name type="common">Candida lipolytica</name>
    <dbReference type="NCBI Taxonomy" id="4952"/>
    <lineage>
        <taxon>Eukaryota</taxon>
        <taxon>Fungi</taxon>
        <taxon>Dikarya</taxon>
        <taxon>Ascomycota</taxon>
        <taxon>Saccharomycotina</taxon>
        <taxon>Dipodascomycetes</taxon>
        <taxon>Dipodascales</taxon>
        <taxon>Dipodascales incertae sedis</taxon>
        <taxon>Yarrowia</taxon>
    </lineage>
</organism>
<evidence type="ECO:0000313" key="3">
    <source>
        <dbReference type="Proteomes" id="UP000256601"/>
    </source>
</evidence>
<name>A0A371C170_YARLL</name>
<dbReference type="AlphaFoldDB" id="A0A371C170"/>
<dbReference type="Proteomes" id="UP000256601">
    <property type="component" value="Unassembled WGS sequence"/>
</dbReference>
<evidence type="ECO:0000313" key="2">
    <source>
        <dbReference type="EMBL" id="RDW24093.1"/>
    </source>
</evidence>
<feature type="compositionally biased region" description="Basic and acidic residues" evidence="1">
    <location>
        <begin position="73"/>
        <end position="89"/>
    </location>
</feature>
<protein>
    <submittedName>
        <fullName evidence="2">Uncharacterized protein</fullName>
    </submittedName>
</protein>
<reference evidence="2 3" key="1">
    <citation type="submission" date="2018-07" db="EMBL/GenBank/DDBJ databases">
        <title>Draft Genome Assemblies for Five Robust Yarrowia lipolytica Strains Exhibiting High Lipid Production and Pentose Sugar Utilization and Sugar Alcohol Secretion from Undetoxified Lignocellulosic Biomass Hydrolysates.</title>
        <authorList>
            <consortium name="DOE Joint Genome Institute"/>
            <person name="Walker C."/>
            <person name="Ryu S."/>
            <person name="Na H."/>
            <person name="Zane M."/>
            <person name="LaButti K."/>
            <person name="Lipzen A."/>
            <person name="Haridas S."/>
            <person name="Barry K."/>
            <person name="Grigoriev I.V."/>
            <person name="Quarterman J."/>
            <person name="Slininger P."/>
            <person name="Dien B."/>
            <person name="Trinh C.T."/>
        </authorList>
    </citation>
    <scope>NUCLEOTIDE SEQUENCE [LARGE SCALE GENOMIC DNA]</scope>
    <source>
        <strain evidence="2 3">YB392</strain>
    </source>
</reference>